<dbReference type="GeneID" id="3865301"/>
<feature type="transmembrane region" description="Helical" evidence="1">
    <location>
        <begin position="77"/>
        <end position="96"/>
    </location>
</feature>
<reference evidence="2 3" key="1">
    <citation type="journal article" date="2005" name="Science">
        <title>Genome of the host-cell transforming parasite Theileria annulata compared with T. parva.</title>
        <authorList>
            <person name="Pain A."/>
            <person name="Renauld H."/>
            <person name="Berriman M."/>
            <person name="Murphy L."/>
            <person name="Yeats C.A."/>
            <person name="Weir W."/>
            <person name="Kerhornou A."/>
            <person name="Aslett M."/>
            <person name="Bishop R."/>
            <person name="Bouchier C."/>
            <person name="Cochet M."/>
            <person name="Coulson R.M.R."/>
            <person name="Cronin A."/>
            <person name="de Villiers E.P."/>
            <person name="Fraser A."/>
            <person name="Fosker N."/>
            <person name="Gardner M."/>
            <person name="Goble A."/>
            <person name="Griffiths-Jones S."/>
            <person name="Harris D.E."/>
            <person name="Katzer F."/>
            <person name="Larke N."/>
            <person name="Lord A."/>
            <person name="Maser P."/>
            <person name="McKellar S."/>
            <person name="Mooney P."/>
            <person name="Morton F."/>
            <person name="Nene V."/>
            <person name="O'Neil S."/>
            <person name="Price C."/>
            <person name="Quail M.A."/>
            <person name="Rabbinowitsch E."/>
            <person name="Rawlings N.D."/>
            <person name="Rutter S."/>
            <person name="Saunders D."/>
            <person name="Seeger K."/>
            <person name="Shah T."/>
            <person name="Squares R."/>
            <person name="Squares S."/>
            <person name="Tivey A."/>
            <person name="Walker A.R."/>
            <person name="Woodward J."/>
            <person name="Dobbelaere D.A.E."/>
            <person name="Langsley G."/>
            <person name="Rajandream M.A."/>
            <person name="McKeever D."/>
            <person name="Shiels B."/>
            <person name="Tait A."/>
            <person name="Barrell B.G."/>
            <person name="Hall N."/>
        </authorList>
    </citation>
    <scope>NUCLEOTIDE SEQUENCE [LARGE SCALE GENOMIC DNA]</scope>
    <source>
        <strain evidence="3">Ankara</strain>
    </source>
</reference>
<dbReference type="KEGG" id="tan:TA04830"/>
<dbReference type="AlphaFoldDB" id="Q4UBU3"/>
<keyword evidence="1" id="KW-0472">Membrane</keyword>
<name>Q4UBU3_THEAN</name>
<feature type="transmembrane region" description="Helical" evidence="1">
    <location>
        <begin position="6"/>
        <end position="23"/>
    </location>
</feature>
<accession>Q4UBU3</accession>
<keyword evidence="1" id="KW-1133">Transmembrane helix</keyword>
<dbReference type="VEuPathDB" id="PiroplasmaDB:TA04830"/>
<sequence>MYDMFYLLPIFLIFLISYSNLLNKFYSRKLVHLGCGIILAKINEPKIPLKYIIELIAILSIISCFILPFPFSRKYDLGVITYNLSILFFIWFNLPLRILLPMFIIDPMASIIGINFNSPIWIHTKTLNLGYFRLIYVILVCFRNYNCYYTHPKKGETITIPNTNVNIKTGTPNPDGTCNTTATSQITGTVTIKNPTKTEGPKLTITNITDTANALQNTDAGTECNVSVDAEKGTLKIKYKEGNTDKCIEITLTGNSIKTEAAAVPYGHIFTEPFDTILSH</sequence>
<proteinExistence type="predicted"/>
<protein>
    <submittedName>
        <fullName evidence="2">Uncharacterized protein</fullName>
    </submittedName>
</protein>
<evidence type="ECO:0000313" key="2">
    <source>
        <dbReference type="EMBL" id="CAI75708.1"/>
    </source>
</evidence>
<evidence type="ECO:0000313" key="3">
    <source>
        <dbReference type="Proteomes" id="UP000001950"/>
    </source>
</evidence>
<feature type="transmembrane region" description="Helical" evidence="1">
    <location>
        <begin position="51"/>
        <end position="71"/>
    </location>
</feature>
<dbReference type="RefSeq" id="XP_955184.1">
    <property type="nucleotide sequence ID" value="XM_950091.1"/>
</dbReference>
<evidence type="ECO:0000256" key="1">
    <source>
        <dbReference type="SAM" id="Phobius"/>
    </source>
</evidence>
<keyword evidence="3" id="KW-1185">Reference proteome</keyword>
<dbReference type="InParanoid" id="Q4UBU3"/>
<dbReference type="EMBL" id="CR940352">
    <property type="protein sequence ID" value="CAI75708.1"/>
    <property type="molecule type" value="Genomic_DNA"/>
</dbReference>
<dbReference type="Proteomes" id="UP000001950">
    <property type="component" value="Chromosome 3"/>
</dbReference>
<keyword evidence="1" id="KW-0812">Transmembrane</keyword>
<feature type="transmembrane region" description="Helical" evidence="1">
    <location>
        <begin position="128"/>
        <end position="145"/>
    </location>
</feature>
<organism evidence="2 3">
    <name type="scientific">Theileria annulata</name>
    <dbReference type="NCBI Taxonomy" id="5874"/>
    <lineage>
        <taxon>Eukaryota</taxon>
        <taxon>Sar</taxon>
        <taxon>Alveolata</taxon>
        <taxon>Apicomplexa</taxon>
        <taxon>Aconoidasida</taxon>
        <taxon>Piroplasmida</taxon>
        <taxon>Theileriidae</taxon>
        <taxon>Theileria</taxon>
    </lineage>
</organism>
<dbReference type="eggNOG" id="ENOG502SVVG">
    <property type="taxonomic scope" value="Eukaryota"/>
</dbReference>
<dbReference type="OrthoDB" id="419290at2759"/>
<gene>
    <name evidence="2" type="ORF">TA04830</name>
</gene>